<evidence type="ECO:0000313" key="4">
    <source>
        <dbReference type="Proteomes" id="UP001556196"/>
    </source>
</evidence>
<evidence type="ECO:0000256" key="1">
    <source>
        <dbReference type="SAM" id="MobiDB-lite"/>
    </source>
</evidence>
<dbReference type="InterPro" id="IPR052894">
    <property type="entry name" value="AsmA-related"/>
</dbReference>
<dbReference type="InterPro" id="IPR007844">
    <property type="entry name" value="AsmA"/>
</dbReference>
<feature type="compositionally biased region" description="Polar residues" evidence="1">
    <location>
        <begin position="658"/>
        <end position="669"/>
    </location>
</feature>
<dbReference type="PANTHER" id="PTHR30441:SF4">
    <property type="entry name" value="PROTEIN ASMA"/>
    <property type="match status" value="1"/>
</dbReference>
<reference evidence="3 4" key="1">
    <citation type="submission" date="2024-06" db="EMBL/GenBank/DDBJ databases">
        <authorList>
            <person name="Tuo L."/>
        </authorList>
    </citation>
    <scope>NUCLEOTIDE SEQUENCE [LARGE SCALE GENOMIC DNA]</scope>
    <source>
        <strain evidence="3 4">ZMM04-5</strain>
    </source>
</reference>
<feature type="domain" description="AsmA" evidence="2">
    <location>
        <begin position="3"/>
        <end position="195"/>
    </location>
</feature>
<dbReference type="EMBL" id="JBFOCI010000001">
    <property type="protein sequence ID" value="MEW9804943.1"/>
    <property type="molecule type" value="Genomic_DNA"/>
</dbReference>
<name>A0ABV3QVJ1_9HYPH</name>
<feature type="compositionally biased region" description="Basic and acidic residues" evidence="1">
    <location>
        <begin position="1170"/>
        <end position="1308"/>
    </location>
</feature>
<keyword evidence="4" id="KW-1185">Reference proteome</keyword>
<dbReference type="Pfam" id="PF05170">
    <property type="entry name" value="AsmA"/>
    <property type="match status" value="1"/>
</dbReference>
<feature type="region of interest" description="Disordered" evidence="1">
    <location>
        <begin position="648"/>
        <end position="670"/>
    </location>
</feature>
<dbReference type="RefSeq" id="WP_367721999.1">
    <property type="nucleotide sequence ID" value="NZ_JBFOCI010000001.1"/>
</dbReference>
<evidence type="ECO:0000313" key="3">
    <source>
        <dbReference type="EMBL" id="MEW9804943.1"/>
    </source>
</evidence>
<protein>
    <submittedName>
        <fullName evidence="3">AsmA-like C-terminal region-containing protein</fullName>
    </submittedName>
</protein>
<accession>A0ABV3QVJ1</accession>
<proteinExistence type="predicted"/>
<sequence length="1354" mass="141349">MLARLFVIFGGLIVLALTAALVGPYFVDWSSYRADFEREASAILGRKVTVQGEATATILPFPSVTFSDVAVGGGAKGEPAMTAETFSMDAELAPLLSGEFRIFDMRLVRPKATIEVAADGAIDWAVRPSTPIDASQISIEKLTITEGQVVIHHASSGRTHRLTEINTEVSARSLAGPWRMVGSMRVDGLRSDMTVNTGRAAGDGIRLRIQAEPEVRKVAIETDGDLRFDDGATATYAGDFKIAARRDRASEAEPAPAEGPGFRVKGKFELDDQRLALDEFRFETGPLDNPYAADGNGFIDFGAAPRFALSVDGAQVRFDEAIGAGDAGSLTIAERFAALQEALLDLPKPSIPGTMDVNLPAVVAGDTTIREVSLSAEPQDGGWAVKSLAATLPGRTTLEAKGSLRTEGELGFKGSLLLAVAQPSGFAAWVAQDVDDAIRRLPAAGFRADVDLTRNHQAFDNLELGLGGATFRGRAERLQPSDARPATVLKLDGGALDLDGLAAFASLFVSDVGVNRFAEGDLDLDVRAGPVGASGLTAQSVDAALRLRDGLLEIDRLSIGDIAGATVSATGTIRDFPASPSGNLDVSVVAVDLAPLVAALADRYPASRLLNGLDARAAAYRGLLDDARLDVVATAAANGDGTTGFAASAQGSAGGTDLSATLSGSSRTGQVDDADVSVALSARNDDATELLALYGLPVLPLGLTGGGETEFSLKGKLSGDLATSLDLRAEDFLAGFAGVAKLGDGLAVRGHARLDAPDIEPWLMTAGVRLPAMGAGLPVELEANADYADGLLVLDALSGTLNQGAVSGDVNATLADGRPQLTGQLTLDELNLEPLAAMVVGEASLENGTGGWSSVPFAPSVSTPLTAELGITAATVTAGPAVTAYDASVALKLDGEGLRLSDLSARFHGGELTGLFELKNSGGTAYFSSQTRLAGADIRSLLGDAGLAGTGDISTALSASGKSVGGLVATLSGSGTAGFRSLVVDGVNPEALPELIARANRDGRDIDAARTAGFAPAIVSSGRFAAEPGEAAFTVAAGVLRAPPLKLTNHAADIEANVQSDFNRGEVSVSGTITYEPGQEALVGSEPALRFSLQGPLAEATRSLDSEPLAQFLTQRALEAEQRRVEGMQAALLEKQRLRREVRYYAALQLDHDRATEAWRKEQEEARKAAEAEAEARRKAEEEARLKAEAEERARQAEADRARLAAEEEARKAAEERARLAAEEAERQAAEATRLEAEAAARAEAEERARLEAEAAESRAAQERAQAEADAAKREAEAAAKAEADARARLEAQERVKRQADEAARAREQQIAPSPDANAETPPRPRTDVIRPTGQPPELQPGAIDGFMRMLQGN</sequence>
<dbReference type="Proteomes" id="UP001556196">
    <property type="component" value="Unassembled WGS sequence"/>
</dbReference>
<feature type="region of interest" description="Disordered" evidence="1">
    <location>
        <begin position="1170"/>
        <end position="1354"/>
    </location>
</feature>
<gene>
    <name evidence="3" type="ORF">ABUE31_02945</name>
</gene>
<comment type="caution">
    <text evidence="3">The sequence shown here is derived from an EMBL/GenBank/DDBJ whole genome shotgun (WGS) entry which is preliminary data.</text>
</comment>
<organism evidence="3 4">
    <name type="scientific">Mesorhizobium marinum</name>
    <dbReference type="NCBI Taxonomy" id="3228790"/>
    <lineage>
        <taxon>Bacteria</taxon>
        <taxon>Pseudomonadati</taxon>
        <taxon>Pseudomonadota</taxon>
        <taxon>Alphaproteobacteria</taxon>
        <taxon>Hyphomicrobiales</taxon>
        <taxon>Phyllobacteriaceae</taxon>
        <taxon>Mesorhizobium</taxon>
    </lineage>
</organism>
<evidence type="ECO:0000259" key="2">
    <source>
        <dbReference type="Pfam" id="PF05170"/>
    </source>
</evidence>
<dbReference type="PANTHER" id="PTHR30441">
    <property type="entry name" value="DUF748 DOMAIN-CONTAINING PROTEIN"/>
    <property type="match status" value="1"/>
</dbReference>
<dbReference type="PIRSF" id="PIRSF034039">
    <property type="entry name" value="UCP034039"/>
    <property type="match status" value="1"/>
</dbReference>
<dbReference type="InterPro" id="IPR017023">
    <property type="entry name" value="UCP034039"/>
</dbReference>